<proteinExistence type="predicted"/>
<sequence>MEEFQVIQAQLQAMTDTITSLRDDLKGMLKKEEVEQLITNTVTTLMNKIMQNINDKIDQLVSEKLVEMQAKIESLDYDNKNFKDKIQILEDKTSTNDKSIHEQIEKTYELSKLAHMKANYNEQYSRKNNIKILNIQENREETEDSITKSVTSILKTHAGVDLLLTDITAIHRIPTKRGQTRPVLVKLRNNSAKSTIMRKRAPMKNGGYKLVDDVTKPNQGLINRLHLHPDISSAWYFNGSVYGQTVADERIKFDIYDNVNNAIEEFRRYRRTGVNGK</sequence>
<dbReference type="Gene3D" id="3.30.70.1820">
    <property type="entry name" value="L1 transposable element, RRM domain"/>
    <property type="match status" value="1"/>
</dbReference>
<dbReference type="AlphaFoldDB" id="A0A9D4CPN1"/>
<feature type="coiled-coil region" evidence="1">
    <location>
        <begin position="65"/>
        <end position="92"/>
    </location>
</feature>
<gene>
    <name evidence="2" type="ORF">DPMN_054845</name>
</gene>
<organism evidence="2 3">
    <name type="scientific">Dreissena polymorpha</name>
    <name type="common">Zebra mussel</name>
    <name type="synonym">Mytilus polymorpha</name>
    <dbReference type="NCBI Taxonomy" id="45954"/>
    <lineage>
        <taxon>Eukaryota</taxon>
        <taxon>Metazoa</taxon>
        <taxon>Spiralia</taxon>
        <taxon>Lophotrochozoa</taxon>
        <taxon>Mollusca</taxon>
        <taxon>Bivalvia</taxon>
        <taxon>Autobranchia</taxon>
        <taxon>Heteroconchia</taxon>
        <taxon>Euheterodonta</taxon>
        <taxon>Imparidentia</taxon>
        <taxon>Neoheterodontei</taxon>
        <taxon>Myida</taxon>
        <taxon>Dreissenoidea</taxon>
        <taxon>Dreissenidae</taxon>
        <taxon>Dreissena</taxon>
    </lineage>
</organism>
<dbReference type="Proteomes" id="UP000828390">
    <property type="component" value="Unassembled WGS sequence"/>
</dbReference>
<name>A0A9D4CPN1_DREPO</name>
<keyword evidence="3" id="KW-1185">Reference proteome</keyword>
<reference evidence="2" key="2">
    <citation type="submission" date="2020-11" db="EMBL/GenBank/DDBJ databases">
        <authorList>
            <person name="McCartney M.A."/>
            <person name="Auch B."/>
            <person name="Kono T."/>
            <person name="Mallez S."/>
            <person name="Becker A."/>
            <person name="Gohl D.M."/>
            <person name="Silverstein K.A.T."/>
            <person name="Koren S."/>
            <person name="Bechman K.B."/>
            <person name="Herman A."/>
            <person name="Abrahante J.E."/>
            <person name="Garbe J."/>
        </authorList>
    </citation>
    <scope>NUCLEOTIDE SEQUENCE</scope>
    <source>
        <strain evidence="2">Duluth1</strain>
        <tissue evidence="2">Whole animal</tissue>
    </source>
</reference>
<keyword evidence="1" id="KW-0175">Coiled coil</keyword>
<evidence type="ECO:0000313" key="2">
    <source>
        <dbReference type="EMBL" id="KAH3728882.1"/>
    </source>
</evidence>
<dbReference type="EMBL" id="JAIWYP010000012">
    <property type="protein sequence ID" value="KAH3728882.1"/>
    <property type="molecule type" value="Genomic_DNA"/>
</dbReference>
<evidence type="ECO:0000256" key="1">
    <source>
        <dbReference type="SAM" id="Coils"/>
    </source>
</evidence>
<protein>
    <submittedName>
        <fullName evidence="2">Uncharacterized protein</fullName>
    </submittedName>
</protein>
<evidence type="ECO:0000313" key="3">
    <source>
        <dbReference type="Proteomes" id="UP000828390"/>
    </source>
</evidence>
<accession>A0A9D4CPN1</accession>
<comment type="caution">
    <text evidence="2">The sequence shown here is derived from an EMBL/GenBank/DDBJ whole genome shotgun (WGS) entry which is preliminary data.</text>
</comment>
<reference evidence="2" key="1">
    <citation type="journal article" date="2019" name="bioRxiv">
        <title>The Genome of the Zebra Mussel, Dreissena polymorpha: A Resource for Invasive Species Research.</title>
        <authorList>
            <person name="McCartney M.A."/>
            <person name="Auch B."/>
            <person name="Kono T."/>
            <person name="Mallez S."/>
            <person name="Zhang Y."/>
            <person name="Obille A."/>
            <person name="Becker A."/>
            <person name="Abrahante J.E."/>
            <person name="Garbe J."/>
            <person name="Badalamenti J.P."/>
            <person name="Herman A."/>
            <person name="Mangelson H."/>
            <person name="Liachko I."/>
            <person name="Sullivan S."/>
            <person name="Sone E.D."/>
            <person name="Koren S."/>
            <person name="Silverstein K.A.T."/>
            <person name="Beckman K.B."/>
            <person name="Gohl D.M."/>
        </authorList>
    </citation>
    <scope>NUCLEOTIDE SEQUENCE</scope>
    <source>
        <strain evidence="2">Duluth1</strain>
        <tissue evidence="2">Whole animal</tissue>
    </source>
</reference>